<dbReference type="PANTHER" id="PTHR43767:SF1">
    <property type="entry name" value="NONRIBOSOMAL PEPTIDE SYNTHASE PES1 (EUROFUNG)-RELATED"/>
    <property type="match status" value="1"/>
</dbReference>
<dbReference type="PANTHER" id="PTHR43767">
    <property type="entry name" value="LONG-CHAIN-FATTY-ACID--COA LIGASE"/>
    <property type="match status" value="1"/>
</dbReference>
<dbReference type="Pfam" id="PF13193">
    <property type="entry name" value="AMP-binding_C"/>
    <property type="match status" value="1"/>
</dbReference>
<protein>
    <submittedName>
        <fullName evidence="5">Uncharacterized protein</fullName>
    </submittedName>
</protein>
<feature type="transmembrane region" description="Helical" evidence="2">
    <location>
        <begin position="201"/>
        <end position="222"/>
    </location>
</feature>
<feature type="region of interest" description="Disordered" evidence="1">
    <location>
        <begin position="1"/>
        <end position="32"/>
    </location>
</feature>
<dbReference type="InterPro" id="IPR050237">
    <property type="entry name" value="ATP-dep_AMP-bd_enzyme"/>
</dbReference>
<evidence type="ECO:0000259" key="3">
    <source>
        <dbReference type="Pfam" id="PF00501"/>
    </source>
</evidence>
<evidence type="ECO:0000259" key="4">
    <source>
        <dbReference type="Pfam" id="PF13193"/>
    </source>
</evidence>
<dbReference type="GO" id="GO:0016878">
    <property type="term" value="F:acid-thiol ligase activity"/>
    <property type="evidence" value="ECO:0007669"/>
    <property type="project" value="UniProtKB-ARBA"/>
</dbReference>
<evidence type="ECO:0000256" key="1">
    <source>
        <dbReference type="SAM" id="MobiDB-lite"/>
    </source>
</evidence>
<sequence>MTPGWPSRPDEANRKWPMRHRPDATPPRCDTGEMAGDVVIGLGRLLAGVRPWRAPLAFRRHGLTLATLTTLAARNNPGAVALVDDDGPITYADLDRLTYEHSDGERIAVREPNGRAFVAAVVSGLRANADVVLADPGAPAVEVGARRARRRGQVVVMTSGSTGTPKAVDRKISAAQAVPVATLVRRLPLRRGVPLVVTQPFFHGFGVGFLALGLAFGMPVVVRRHFRPEDVAGFLRDHPGALLTGVPPILSKVARTGIEVPLAAVVSGGGQLHPAVAERLTRAFGPRLFNLYGSSELGWSTLATPIDLREAPGTIGRPAAGVRVAVAGDDGQPVRAGQIGHIHVGGRLAGRMADSGDLGHRDSAGRLFVDGRADDLIVTGGENVFPIEVENVLLAHPAVAEARVGGVPDEEYGARLEAHVVRRRAVEAWELRRHARAHLGPAKVPRTITFVTELPVTSTGKRDRRVT</sequence>
<proteinExistence type="predicted"/>
<evidence type="ECO:0000313" key="6">
    <source>
        <dbReference type="Proteomes" id="UP000295172"/>
    </source>
</evidence>
<dbReference type="CDD" id="cd04433">
    <property type="entry name" value="AFD_class_I"/>
    <property type="match status" value="1"/>
</dbReference>
<dbReference type="OrthoDB" id="812569at2"/>
<feature type="domain" description="AMP-binding enzyme C-terminal" evidence="4">
    <location>
        <begin position="388"/>
        <end position="461"/>
    </location>
</feature>
<dbReference type="SUPFAM" id="SSF56801">
    <property type="entry name" value="Acetyl-CoA synthetase-like"/>
    <property type="match status" value="1"/>
</dbReference>
<dbReference type="Gene3D" id="3.40.50.12780">
    <property type="entry name" value="N-terminal domain of ligase-like"/>
    <property type="match status" value="2"/>
</dbReference>
<dbReference type="Proteomes" id="UP000295172">
    <property type="component" value="Unassembled WGS sequence"/>
</dbReference>
<dbReference type="InterPro" id="IPR000873">
    <property type="entry name" value="AMP-dep_synth/lig_dom"/>
</dbReference>
<feature type="domain" description="AMP-dependent synthetase/ligase" evidence="3">
    <location>
        <begin position="156"/>
        <end position="347"/>
    </location>
</feature>
<accession>A0A4R4XIE5</accession>
<dbReference type="Pfam" id="PF00501">
    <property type="entry name" value="AMP-binding"/>
    <property type="match status" value="1"/>
</dbReference>
<reference evidence="5 6" key="1">
    <citation type="submission" date="2019-02" db="EMBL/GenBank/DDBJ databases">
        <title>Draft genome sequences of novel Actinobacteria.</title>
        <authorList>
            <person name="Sahin N."/>
            <person name="Ay H."/>
            <person name="Saygin H."/>
        </authorList>
    </citation>
    <scope>NUCLEOTIDE SEQUENCE [LARGE SCALE GENOMIC DNA]</scope>
    <source>
        <strain evidence="5 6">16K104</strain>
    </source>
</reference>
<dbReference type="InterPro" id="IPR025110">
    <property type="entry name" value="AMP-bd_C"/>
</dbReference>
<dbReference type="InterPro" id="IPR042099">
    <property type="entry name" value="ANL_N_sf"/>
</dbReference>
<name>A0A4R4XIE5_9ACTN</name>
<keyword evidence="2" id="KW-1133">Transmembrane helix</keyword>
<keyword evidence="6" id="KW-1185">Reference proteome</keyword>
<keyword evidence="2" id="KW-0472">Membrane</keyword>
<dbReference type="InterPro" id="IPR045851">
    <property type="entry name" value="AMP-bd_C_sf"/>
</dbReference>
<keyword evidence="2" id="KW-0812">Transmembrane</keyword>
<comment type="caution">
    <text evidence="5">The sequence shown here is derived from an EMBL/GenBank/DDBJ whole genome shotgun (WGS) entry which is preliminary data.</text>
</comment>
<evidence type="ECO:0000256" key="2">
    <source>
        <dbReference type="SAM" id="Phobius"/>
    </source>
</evidence>
<gene>
    <name evidence="5" type="ORF">E1218_00995</name>
</gene>
<dbReference type="EMBL" id="SMKR01000002">
    <property type="protein sequence ID" value="TDD30646.1"/>
    <property type="molecule type" value="Genomic_DNA"/>
</dbReference>
<evidence type="ECO:0000313" key="5">
    <source>
        <dbReference type="EMBL" id="TDD30646.1"/>
    </source>
</evidence>
<organism evidence="5 6">
    <name type="scientific">Kribbella turkmenica</name>
    <dbReference type="NCBI Taxonomy" id="2530375"/>
    <lineage>
        <taxon>Bacteria</taxon>
        <taxon>Bacillati</taxon>
        <taxon>Actinomycetota</taxon>
        <taxon>Actinomycetes</taxon>
        <taxon>Propionibacteriales</taxon>
        <taxon>Kribbellaceae</taxon>
        <taxon>Kribbella</taxon>
    </lineage>
</organism>
<dbReference type="Gene3D" id="3.30.300.30">
    <property type="match status" value="1"/>
</dbReference>
<dbReference type="AlphaFoldDB" id="A0A4R4XIE5"/>